<protein>
    <submittedName>
        <fullName evidence="1">Uncharacterized protein</fullName>
    </submittedName>
</protein>
<comment type="caution">
    <text evidence="1">The sequence shown here is derived from an EMBL/GenBank/DDBJ whole genome shotgun (WGS) entry which is preliminary data.</text>
</comment>
<sequence>MIDIQKHINVSIDTIYQSYLSLYEKDLGFHVLLKYYGEFSVNLIRSFADGVEEIMIKLGDKRHVIKRMFSILVEGLQNIHLHGGLDDNGQQTAFLIVTHNNLGYKVLFGNIVEPEDRSSVKTYLGNINNHSDEELKQLYLSILKDGYLSQKGGAGLGIVTMRIKSSEDLQYRIYDLPSNKAFLVMEVELNKQ</sequence>
<dbReference type="AlphaFoldDB" id="A0A8J6PDD1"/>
<organism evidence="1 2">
    <name type="scientific">Taishania pollutisoli</name>
    <dbReference type="NCBI Taxonomy" id="2766479"/>
    <lineage>
        <taxon>Bacteria</taxon>
        <taxon>Pseudomonadati</taxon>
        <taxon>Bacteroidota</taxon>
        <taxon>Flavobacteriia</taxon>
        <taxon>Flavobacteriales</taxon>
        <taxon>Crocinitomicaceae</taxon>
        <taxon>Taishania</taxon>
    </lineage>
</organism>
<dbReference type="Pfam" id="PF19788">
    <property type="entry name" value="DUF6272"/>
    <property type="match status" value="1"/>
</dbReference>
<dbReference type="RefSeq" id="WP_163490449.1">
    <property type="nucleotide sequence ID" value="NZ_JACVEL010000001.1"/>
</dbReference>
<name>A0A8J6PDD1_9FLAO</name>
<dbReference type="Proteomes" id="UP000652681">
    <property type="component" value="Unassembled WGS sequence"/>
</dbReference>
<reference evidence="1" key="1">
    <citation type="submission" date="2020-09" db="EMBL/GenBank/DDBJ databases">
        <title>Taishania pollutisoli gen. nov., sp. nov., Isolated from Tetrabromobisphenol A-Contaminated Soil.</title>
        <authorList>
            <person name="Chen Q."/>
        </authorList>
    </citation>
    <scope>NUCLEOTIDE SEQUENCE</scope>
    <source>
        <strain evidence="1">CZZ-1</strain>
    </source>
</reference>
<gene>
    <name evidence="1" type="ORF">H9Y05_02090</name>
</gene>
<dbReference type="NCBIfam" id="NF038262">
    <property type="entry name" value="SiaB_fam_kinase"/>
    <property type="match status" value="1"/>
</dbReference>
<dbReference type="EMBL" id="JACVEL010000001">
    <property type="protein sequence ID" value="MBC9811255.1"/>
    <property type="molecule type" value="Genomic_DNA"/>
</dbReference>
<evidence type="ECO:0000313" key="2">
    <source>
        <dbReference type="Proteomes" id="UP000652681"/>
    </source>
</evidence>
<accession>A0A8J6PDD1</accession>
<proteinExistence type="predicted"/>
<keyword evidence="2" id="KW-1185">Reference proteome</keyword>
<dbReference type="InterPro" id="IPR046239">
    <property type="entry name" value="DUF6272"/>
</dbReference>
<evidence type="ECO:0000313" key="1">
    <source>
        <dbReference type="EMBL" id="MBC9811255.1"/>
    </source>
</evidence>